<dbReference type="AlphaFoldDB" id="A0A1M6LLJ3"/>
<gene>
    <name evidence="2" type="ORF">SAMN04488028_1011013</name>
</gene>
<dbReference type="Proteomes" id="UP000184474">
    <property type="component" value="Unassembled WGS sequence"/>
</dbReference>
<dbReference type="STRING" id="156994.SAMN04488028_1011013"/>
<feature type="transmembrane region" description="Helical" evidence="1">
    <location>
        <begin position="116"/>
        <end position="133"/>
    </location>
</feature>
<reference evidence="3" key="1">
    <citation type="submission" date="2016-11" db="EMBL/GenBank/DDBJ databases">
        <authorList>
            <person name="Varghese N."/>
            <person name="Submissions S."/>
        </authorList>
    </citation>
    <scope>NUCLEOTIDE SEQUENCE [LARGE SCALE GENOMIC DNA]</scope>
    <source>
        <strain evidence="3">DSM 26134</strain>
    </source>
</reference>
<keyword evidence="3" id="KW-1185">Reference proteome</keyword>
<feature type="transmembrane region" description="Helical" evidence="1">
    <location>
        <begin position="7"/>
        <end position="26"/>
    </location>
</feature>
<protein>
    <recommendedName>
        <fullName evidence="4">DoxX-like family protein</fullName>
    </recommendedName>
</protein>
<accession>A0A1M6LLJ3</accession>
<keyword evidence="1" id="KW-0472">Membrane</keyword>
<proteinExistence type="predicted"/>
<keyword evidence="1" id="KW-1133">Transmembrane helix</keyword>
<dbReference type="EMBL" id="FRAA01000001">
    <property type="protein sequence ID" value="SHJ72111.1"/>
    <property type="molecule type" value="Genomic_DNA"/>
</dbReference>
<keyword evidence="1" id="KW-0812">Transmembrane</keyword>
<evidence type="ECO:0000256" key="1">
    <source>
        <dbReference type="SAM" id="Phobius"/>
    </source>
</evidence>
<evidence type="ECO:0000313" key="2">
    <source>
        <dbReference type="EMBL" id="SHJ72111.1"/>
    </source>
</evidence>
<evidence type="ECO:0008006" key="4">
    <source>
        <dbReference type="Google" id="ProtNLM"/>
    </source>
</evidence>
<organism evidence="2 3">
    <name type="scientific">Reichenbachiella agariperforans</name>
    <dbReference type="NCBI Taxonomy" id="156994"/>
    <lineage>
        <taxon>Bacteria</taxon>
        <taxon>Pseudomonadati</taxon>
        <taxon>Bacteroidota</taxon>
        <taxon>Cytophagia</taxon>
        <taxon>Cytophagales</taxon>
        <taxon>Reichenbachiellaceae</taxon>
        <taxon>Reichenbachiella</taxon>
    </lineage>
</organism>
<feature type="transmembrane region" description="Helical" evidence="1">
    <location>
        <begin position="75"/>
        <end position="96"/>
    </location>
</feature>
<name>A0A1M6LLJ3_REIAG</name>
<feature type="transmembrane region" description="Helical" evidence="1">
    <location>
        <begin position="46"/>
        <end position="68"/>
    </location>
</feature>
<sequence>MQMKSRKYMTGFLGVSMFMVGFLKFFNPFKGWYAVQISSSGFGDLSYAMGIFGELVVGVALLYVLLFPHRFKLKWYYAINLTASAMVVVMMAVGILVHLHPEVPADVLPLKIKPPFIPAFFLLLGVAHGVLIAKEAMVNKVLVAN</sequence>
<evidence type="ECO:0000313" key="3">
    <source>
        <dbReference type="Proteomes" id="UP000184474"/>
    </source>
</evidence>